<organism evidence="6 7">
    <name type="scientific">Micrococcus cohnii</name>
    <dbReference type="NCBI Taxonomy" id="993416"/>
    <lineage>
        <taxon>Bacteria</taxon>
        <taxon>Bacillati</taxon>
        <taxon>Actinomycetota</taxon>
        <taxon>Actinomycetes</taxon>
        <taxon>Micrococcales</taxon>
        <taxon>Micrococcaceae</taxon>
        <taxon>Micrococcus</taxon>
    </lineage>
</organism>
<evidence type="ECO:0000313" key="7">
    <source>
        <dbReference type="Proteomes" id="UP000540191"/>
    </source>
</evidence>
<feature type="domain" description="AB hydrolase-1" evidence="5">
    <location>
        <begin position="61"/>
        <end position="332"/>
    </location>
</feature>
<dbReference type="EMBL" id="JACHNA010000001">
    <property type="protein sequence ID" value="MBB4735397.1"/>
    <property type="molecule type" value="Genomic_DNA"/>
</dbReference>
<comment type="caution">
    <text evidence="6">The sequence shown here is derived from an EMBL/GenBank/DDBJ whole genome shotgun (WGS) entry which is preliminary data.</text>
</comment>
<dbReference type="AlphaFoldDB" id="A0A7W7GNJ9"/>
<feature type="domain" description="AMP-dependent synthetase/ligase" evidence="4">
    <location>
        <begin position="427"/>
        <end position="810"/>
    </location>
</feature>
<evidence type="ECO:0000313" key="6">
    <source>
        <dbReference type="EMBL" id="MBB4735397.1"/>
    </source>
</evidence>
<gene>
    <name evidence="6" type="ORF">HDA30_000905</name>
</gene>
<dbReference type="PROSITE" id="PS00455">
    <property type="entry name" value="AMP_BINDING"/>
    <property type="match status" value="1"/>
</dbReference>
<comment type="similarity">
    <text evidence="1">Belongs to the ATP-dependent AMP-binding enzyme family.</text>
</comment>
<dbReference type="InterPro" id="IPR029058">
    <property type="entry name" value="AB_hydrolase_fold"/>
</dbReference>
<reference evidence="6 7" key="1">
    <citation type="submission" date="2020-08" db="EMBL/GenBank/DDBJ databases">
        <title>Sequencing the genomes of 1000 actinobacteria strains.</title>
        <authorList>
            <person name="Klenk H.-P."/>
        </authorList>
    </citation>
    <scope>NUCLEOTIDE SEQUENCE [LARGE SCALE GENOMIC DNA]</scope>
    <source>
        <strain evidence="6 7">DSM 23974</strain>
    </source>
</reference>
<dbReference type="PANTHER" id="PTHR43201:SF5">
    <property type="entry name" value="MEDIUM-CHAIN ACYL-COA LIGASE ACSF2, MITOCHONDRIAL"/>
    <property type="match status" value="1"/>
</dbReference>
<dbReference type="Gene3D" id="3.40.50.12780">
    <property type="entry name" value="N-terminal domain of ligase-like"/>
    <property type="match status" value="1"/>
</dbReference>
<evidence type="ECO:0000259" key="5">
    <source>
        <dbReference type="Pfam" id="PF00561"/>
    </source>
</evidence>
<dbReference type="Pfam" id="PF00501">
    <property type="entry name" value="AMP-binding"/>
    <property type="match status" value="1"/>
</dbReference>
<name>A0A7W7GNJ9_9MICC</name>
<sequence length="983" mass="103141">MSLPAAPASVPDPETLPGWDPRFSRLLTVSSSADPEDVVRTFHVGDTGPALADLGVEPIGTIVAVHGNPTWSYLWRSLMSATLERARLGGDAWRVVAPDQLDMGFSERLEHRRMPRPETMGADGDDYRTLAQRIDDLDAVLQALQLPALAASGRHRLVTLGHDWGGVVSLGWAGRNPDLVSGVMTLNTAVHQPEGAPIPTPLQAALAGPMLANSTVTTDAFLSVTTSLASPALEPEVKRAFHAPYSGSKRRGGVGGFVADIPVDANHGSHAALSQVAESVTSLGQAGVPALILWGAEDPVFLDRYLDDLRARLPEARVHRYEQAGHLLIEDRELSEPILTWLNLLNTRLLGDPGSGLPTARDESPADATTQASVRIEVAEHLAPTGASSIDADVPRLWEHLADWGAPDSPHRDYTALVDMAGAASSRAIVRRTRRPAAVSWGELHETVSAMATGLWAAGMRPGDRVSMLVPPGRDLTAALYAILRIGAVAVVADQGLGVTGMTRAVRSARPRWIIGRTAGLTVARTQNWPGTRLSVAPMPAAERSLLGVEDALYSMVERHRAAAQNGPVTADGTPLPVPADHAEAAVLFTSGSTGPAKGVVYTHRRLGHLVRRVRRTLDVGPGASLVSGFAPFALLGPALGAASVTPDMEVTKPATLTATALAAAAEAGQSTVLFASPAALANVVATAGALTRGERAALERIRLVLSAGAPVHPSLMRAVLELLPNASVHSPYGMTEGLLLTDIDSDTVLALRRSGEAGVCVGTPVDSVDLRIAPLLEDGTPDEVLLDARSGHGVLGEIVVSAPHLKERYDALWFTDQQSKRDGLFSAPGQVWHRTNDVGHIDAEGRLWIEGRLQHVITTAQGPVAPGGPEARIDALGPVARSAVVGVGPAGTQAVVAVIEAARPATRPPRRPGHRKDGRPQAGLAPAGVAAAVRRAVEPLAVSAVLVADEIPTDIRHNSKIDRPRVAAWAEKVLAGGTVGAL</sequence>
<dbReference type="InterPro" id="IPR000873">
    <property type="entry name" value="AMP-dep_synth/lig_dom"/>
</dbReference>
<dbReference type="Pfam" id="PF00561">
    <property type="entry name" value="Abhydrolase_1"/>
    <property type="match status" value="1"/>
</dbReference>
<protein>
    <submittedName>
        <fullName evidence="6">Acyl-CoA synthetase (AMP-forming)/AMP-acid ligase II/pimeloyl-ACP methyl ester carboxylesterase</fullName>
    </submittedName>
</protein>
<dbReference type="InterPro" id="IPR000073">
    <property type="entry name" value="AB_hydrolase_1"/>
</dbReference>
<dbReference type="Gene3D" id="3.40.50.1820">
    <property type="entry name" value="alpha/beta hydrolase"/>
    <property type="match status" value="1"/>
</dbReference>
<evidence type="ECO:0000256" key="1">
    <source>
        <dbReference type="ARBA" id="ARBA00006432"/>
    </source>
</evidence>
<dbReference type="Proteomes" id="UP000540191">
    <property type="component" value="Unassembled WGS sequence"/>
</dbReference>
<accession>A0A7W7GNJ9</accession>
<dbReference type="GO" id="GO:0031956">
    <property type="term" value="F:medium-chain fatty acid-CoA ligase activity"/>
    <property type="evidence" value="ECO:0007669"/>
    <property type="project" value="TreeGrafter"/>
</dbReference>
<evidence type="ECO:0000256" key="3">
    <source>
        <dbReference type="SAM" id="MobiDB-lite"/>
    </source>
</evidence>
<proteinExistence type="inferred from homology"/>
<keyword evidence="2 6" id="KW-0436">Ligase</keyword>
<dbReference type="PANTHER" id="PTHR43201">
    <property type="entry name" value="ACYL-COA SYNTHETASE"/>
    <property type="match status" value="1"/>
</dbReference>
<evidence type="ECO:0000256" key="2">
    <source>
        <dbReference type="ARBA" id="ARBA00022598"/>
    </source>
</evidence>
<keyword evidence="7" id="KW-1185">Reference proteome</keyword>
<dbReference type="SUPFAM" id="SSF56801">
    <property type="entry name" value="Acetyl-CoA synthetase-like"/>
    <property type="match status" value="1"/>
</dbReference>
<dbReference type="RefSeq" id="WP_184241228.1">
    <property type="nucleotide sequence ID" value="NZ_JACHNA010000001.1"/>
</dbReference>
<dbReference type="InterPro" id="IPR020845">
    <property type="entry name" value="AMP-binding_CS"/>
</dbReference>
<dbReference type="GO" id="GO:0006631">
    <property type="term" value="P:fatty acid metabolic process"/>
    <property type="evidence" value="ECO:0007669"/>
    <property type="project" value="TreeGrafter"/>
</dbReference>
<dbReference type="SUPFAM" id="SSF53474">
    <property type="entry name" value="alpha/beta-Hydrolases"/>
    <property type="match status" value="1"/>
</dbReference>
<evidence type="ECO:0000259" key="4">
    <source>
        <dbReference type="Pfam" id="PF00501"/>
    </source>
</evidence>
<feature type="region of interest" description="Disordered" evidence="3">
    <location>
        <begin position="905"/>
        <end position="926"/>
    </location>
</feature>
<feature type="compositionally biased region" description="Basic residues" evidence="3">
    <location>
        <begin position="909"/>
        <end position="918"/>
    </location>
</feature>
<dbReference type="InterPro" id="IPR042099">
    <property type="entry name" value="ANL_N_sf"/>
</dbReference>